<keyword evidence="1" id="KW-1133">Transmembrane helix</keyword>
<feature type="transmembrane region" description="Helical" evidence="1">
    <location>
        <begin position="12"/>
        <end position="34"/>
    </location>
</feature>
<organism evidence="3 4">
    <name type="scientific">Cardiobacterium hominis</name>
    <dbReference type="NCBI Taxonomy" id="2718"/>
    <lineage>
        <taxon>Bacteria</taxon>
        <taxon>Pseudomonadati</taxon>
        <taxon>Pseudomonadota</taxon>
        <taxon>Gammaproteobacteria</taxon>
        <taxon>Cardiobacteriales</taxon>
        <taxon>Cardiobacteriaceae</taxon>
        <taxon>Cardiobacterium</taxon>
    </lineage>
</organism>
<sequence length="503" mass="54917">MTPNNGNSVSLIRKAIILLTVLIVLVVFLIIFQFTDIAFRVWDRLQHTSPGFLVFYLIIISLIAAAGAGLIWKIWTVGRNRKNGKTPAAERKRVSLEELQARAAAARAQGLDTSAIDAEIEAIAAEPQELELAFFGKISTGKSSLIQTLLPHATIDTSIIGGSTATIERYHYENPRGLSLTLLDMPGTHQAGADGTLDQEVMNAARRVHIVAYVIDQDLTESDMISILRLHAFDKPMLVILNKTNLYSASELEELQTRIRARLPEGVAFITSASAHRQSVRRLNPDGSTAWQEREAPGEVSALLQQLAQMTAERGTLTARNRQALLALADEALSERLAHYRRERGEAMVKSYARKAMLGGVAAVGPGTDVLIQGYLGMDMLKHLTKLYDVPTRDIDLQTLVEAASSKVKTHLTVILALAGNVCKAFPGVGTVIGGASHAVAYGLIFESLGRATLQALEHSSQGALNTQNIMQNFEEQLHHDLETRAQSLVRLALGSREKNRQS</sequence>
<accession>A0A1C3HP44</accession>
<dbReference type="GO" id="GO:0030488">
    <property type="term" value="P:tRNA methylation"/>
    <property type="evidence" value="ECO:0007669"/>
    <property type="project" value="TreeGrafter"/>
</dbReference>
<name>A0A1C3HP44_9GAMM</name>
<evidence type="ECO:0000313" key="3">
    <source>
        <dbReference type="EMBL" id="SAY96379.1"/>
    </source>
</evidence>
<reference evidence="4" key="1">
    <citation type="submission" date="2016-04" db="EMBL/GenBank/DDBJ databases">
        <authorList>
            <person name="Tagini F."/>
        </authorList>
    </citation>
    <scope>NUCLEOTIDE SEQUENCE [LARGE SCALE GENOMIC DNA]</scope>
    <source>
        <strain evidence="4">CHUV0807</strain>
    </source>
</reference>
<dbReference type="GO" id="GO:0002098">
    <property type="term" value="P:tRNA wobble uridine modification"/>
    <property type="evidence" value="ECO:0007669"/>
    <property type="project" value="TreeGrafter"/>
</dbReference>
<dbReference type="SUPFAM" id="SSF52540">
    <property type="entry name" value="P-loop containing nucleoside triphosphate hydrolases"/>
    <property type="match status" value="1"/>
</dbReference>
<dbReference type="Proteomes" id="UP000190837">
    <property type="component" value="Unassembled WGS sequence"/>
</dbReference>
<gene>
    <name evidence="3" type="ORF">CHUV0807_1497</name>
</gene>
<dbReference type="PANTHER" id="PTHR42714:SF2">
    <property type="entry name" value="TRNA MODIFICATION GTPASE GTPBP3, MITOCHONDRIAL"/>
    <property type="match status" value="1"/>
</dbReference>
<dbReference type="GO" id="GO:0005525">
    <property type="term" value="F:GTP binding"/>
    <property type="evidence" value="ECO:0007669"/>
    <property type="project" value="InterPro"/>
</dbReference>
<dbReference type="PANTHER" id="PTHR42714">
    <property type="entry name" value="TRNA MODIFICATION GTPASE GTPBP3"/>
    <property type="match status" value="1"/>
</dbReference>
<dbReference type="Pfam" id="PF01926">
    <property type="entry name" value="MMR_HSR1"/>
    <property type="match status" value="1"/>
</dbReference>
<keyword evidence="1" id="KW-0472">Membrane</keyword>
<evidence type="ECO:0000259" key="2">
    <source>
        <dbReference type="Pfam" id="PF01926"/>
    </source>
</evidence>
<dbReference type="AlphaFoldDB" id="A0A1C3HP44"/>
<dbReference type="EMBL" id="FKLO01000050">
    <property type="protein sequence ID" value="SAY96379.1"/>
    <property type="molecule type" value="Genomic_DNA"/>
</dbReference>
<dbReference type="GO" id="GO:0005737">
    <property type="term" value="C:cytoplasm"/>
    <property type="evidence" value="ECO:0007669"/>
    <property type="project" value="TreeGrafter"/>
</dbReference>
<dbReference type="InterPro" id="IPR027417">
    <property type="entry name" value="P-loop_NTPase"/>
</dbReference>
<protein>
    <submittedName>
        <fullName evidence="3">GTP-binding domain protein</fullName>
    </submittedName>
</protein>
<proteinExistence type="predicted"/>
<evidence type="ECO:0000313" key="4">
    <source>
        <dbReference type="Proteomes" id="UP000190837"/>
    </source>
</evidence>
<evidence type="ECO:0000256" key="1">
    <source>
        <dbReference type="SAM" id="Phobius"/>
    </source>
</evidence>
<dbReference type="Gene3D" id="3.40.50.300">
    <property type="entry name" value="P-loop containing nucleotide triphosphate hydrolases"/>
    <property type="match status" value="1"/>
</dbReference>
<feature type="domain" description="G" evidence="2">
    <location>
        <begin position="132"/>
        <end position="243"/>
    </location>
</feature>
<dbReference type="InterPro" id="IPR006073">
    <property type="entry name" value="GTP-bd"/>
</dbReference>
<dbReference type="RefSeq" id="WP_079540887.1">
    <property type="nucleotide sequence ID" value="NZ_FKLO01000050.1"/>
</dbReference>
<keyword evidence="1" id="KW-0812">Transmembrane</keyword>
<feature type="transmembrane region" description="Helical" evidence="1">
    <location>
        <begin position="54"/>
        <end position="75"/>
    </location>
</feature>